<dbReference type="Proteomes" id="UP000274850">
    <property type="component" value="Segment"/>
</dbReference>
<proteinExistence type="predicted"/>
<sequence length="244" mass="28544">MEPVLEVIFSFSEDYNYLNQQVCSEFRQMIPKVLPSSYLNQLIKDDKTPEKFRPCQRLLDIALERDLVYLLQACKDYVPDNICKLSIKKKSVKILKWALDNGYPRDARLFRIAIKHTNFVALPYLRISGCEWDSWACSRAAKEGYLRILKWLRENGCPWDKWTCIYAARYGHLRILQWARANGCPWDESTCEAAAKGGHLEVLQWARANGCPWNGWVLEKALCNFNYDVLQWAQENGCPKRLRN</sequence>
<dbReference type="Pfam" id="PF13637">
    <property type="entry name" value="Ank_4"/>
    <property type="match status" value="1"/>
</dbReference>
<dbReference type="PANTHER" id="PTHR46586:SF3">
    <property type="entry name" value="ANKYRIN REPEAT-CONTAINING PROTEIN"/>
    <property type="match status" value="1"/>
</dbReference>
<dbReference type="InterPro" id="IPR036770">
    <property type="entry name" value="Ankyrin_rpt-contain_sf"/>
</dbReference>
<reference evidence="1" key="1">
    <citation type="submission" date="2017-08" db="EMBL/GenBank/DDBJ databases">
        <authorList>
            <person name="de Groot N.N."/>
        </authorList>
    </citation>
    <scope>NUCLEOTIDE SEQUENCE</scope>
</reference>
<name>A0A285PY16_9VIRU</name>
<evidence type="ECO:0000313" key="1">
    <source>
        <dbReference type="EMBL" id="SOB74127.1"/>
    </source>
</evidence>
<protein>
    <submittedName>
        <fullName evidence="1">Ankyrin repeat</fullName>
    </submittedName>
</protein>
<organism evidence="1">
    <name type="scientific">Cedratvirus lausannensis</name>
    <dbReference type="NCBI Taxonomy" id="2023205"/>
    <lineage>
        <taxon>Viruses</taxon>
        <taxon>Pithoviruses</taxon>
        <taxon>Orthocedratvirinae</taxon>
        <taxon>Alphacedratvirus</taxon>
        <taxon>Alphacedratvirus francolausannense</taxon>
    </lineage>
</organism>
<dbReference type="EMBL" id="LT907979">
    <property type="protein sequence ID" value="SOB74127.1"/>
    <property type="molecule type" value="Genomic_DNA"/>
</dbReference>
<accession>A0A285PY16</accession>
<dbReference type="SUPFAM" id="SSF140860">
    <property type="entry name" value="Pseudo ankyrin repeat-like"/>
    <property type="match status" value="2"/>
</dbReference>
<dbReference type="PANTHER" id="PTHR46586">
    <property type="entry name" value="ANKYRIN REPEAT-CONTAINING PROTEIN"/>
    <property type="match status" value="1"/>
</dbReference>
<keyword evidence="2" id="KW-1185">Reference proteome</keyword>
<evidence type="ECO:0000313" key="2">
    <source>
        <dbReference type="Proteomes" id="UP000274850"/>
    </source>
</evidence>
<gene>
    <name evidence="1" type="ORF">BQ9231_00244</name>
</gene>
<dbReference type="InterPro" id="IPR002110">
    <property type="entry name" value="Ankyrin_rpt"/>
</dbReference>
<dbReference type="InterPro" id="IPR052050">
    <property type="entry name" value="SecEffector_AnkRepeat"/>
</dbReference>
<dbReference type="Gene3D" id="1.25.40.20">
    <property type="entry name" value="Ankyrin repeat-containing domain"/>
    <property type="match status" value="1"/>
</dbReference>